<accession>A0ABR3YBD8</accession>
<reference evidence="3 4" key="1">
    <citation type="journal article" date="2024" name="IMA Fungus">
        <title>IMA Genome - F19 : A genome assembly and annotation guide to empower mycologists, including annotated draft genome sequences of Ceratocystis pirilliformis, Diaporthe australafricana, Fusarium ophioides, Paecilomyces lecythidis, and Sporothrix stenoceras.</title>
        <authorList>
            <person name="Aylward J."/>
            <person name="Wilson A.M."/>
            <person name="Visagie C.M."/>
            <person name="Spraker J."/>
            <person name="Barnes I."/>
            <person name="Buitendag C."/>
            <person name="Ceriani C."/>
            <person name="Del Mar Angel L."/>
            <person name="du Plessis D."/>
            <person name="Fuchs T."/>
            <person name="Gasser K."/>
            <person name="Kramer D."/>
            <person name="Li W."/>
            <person name="Munsamy K."/>
            <person name="Piso A."/>
            <person name="Price J.L."/>
            <person name="Sonnekus B."/>
            <person name="Thomas C."/>
            <person name="van der Nest A."/>
            <person name="van Dijk A."/>
            <person name="van Heerden A."/>
            <person name="van Vuuren N."/>
            <person name="Yilmaz N."/>
            <person name="Duong T.A."/>
            <person name="van der Merwe N.A."/>
            <person name="Wingfield M.J."/>
            <person name="Wingfield B.D."/>
        </authorList>
    </citation>
    <scope>NUCLEOTIDE SEQUENCE [LARGE SCALE GENOMIC DNA]</scope>
    <source>
        <strain evidence="3 4">CMW 18167</strain>
    </source>
</reference>
<proteinExistence type="predicted"/>
<evidence type="ECO:0000259" key="1">
    <source>
        <dbReference type="Pfam" id="PF01408"/>
    </source>
</evidence>
<dbReference type="PANTHER" id="PTHR43708:SF1">
    <property type="entry name" value="GALACTOSE_LACTOSE METABOLISM REGULATORY PROTEIN GAL80"/>
    <property type="match status" value="1"/>
</dbReference>
<evidence type="ECO:0000313" key="4">
    <source>
        <dbReference type="Proteomes" id="UP001583193"/>
    </source>
</evidence>
<protein>
    <submittedName>
        <fullName evidence="3">Transcription regulator gal80</fullName>
    </submittedName>
</protein>
<dbReference type="InterPro" id="IPR051317">
    <property type="entry name" value="Gfo/Idh/MocA_oxidoreduct"/>
</dbReference>
<organism evidence="3 4">
    <name type="scientific">Paecilomyces lecythidis</name>
    <dbReference type="NCBI Taxonomy" id="3004212"/>
    <lineage>
        <taxon>Eukaryota</taxon>
        <taxon>Fungi</taxon>
        <taxon>Dikarya</taxon>
        <taxon>Ascomycota</taxon>
        <taxon>Pezizomycotina</taxon>
        <taxon>Eurotiomycetes</taxon>
        <taxon>Eurotiomycetidae</taxon>
        <taxon>Eurotiales</taxon>
        <taxon>Thermoascaceae</taxon>
        <taxon>Paecilomyces</taxon>
    </lineage>
</organism>
<dbReference type="Gene3D" id="3.30.360.10">
    <property type="entry name" value="Dihydrodipicolinate Reductase, domain 2"/>
    <property type="match status" value="1"/>
</dbReference>
<dbReference type="Gene3D" id="3.40.50.720">
    <property type="entry name" value="NAD(P)-binding Rossmann-like Domain"/>
    <property type="match status" value="1"/>
</dbReference>
<dbReference type="SUPFAM" id="SSF55347">
    <property type="entry name" value="Glyceraldehyde-3-phosphate dehydrogenase-like, C-terminal domain"/>
    <property type="match status" value="1"/>
</dbReference>
<dbReference type="InterPro" id="IPR000683">
    <property type="entry name" value="Gfo/Idh/MocA-like_OxRdtase_N"/>
</dbReference>
<feature type="domain" description="Gal80p-like C-terminal" evidence="2">
    <location>
        <begin position="140"/>
        <end position="289"/>
    </location>
</feature>
<evidence type="ECO:0000259" key="2">
    <source>
        <dbReference type="Pfam" id="PF22685"/>
    </source>
</evidence>
<dbReference type="EMBL" id="JAVDPF010000003">
    <property type="protein sequence ID" value="KAL1885315.1"/>
    <property type="molecule type" value="Genomic_DNA"/>
</dbReference>
<feature type="domain" description="Gfo/Idh/MocA-like oxidoreductase N-terminal" evidence="1">
    <location>
        <begin position="18"/>
        <end position="133"/>
    </location>
</feature>
<dbReference type="Pfam" id="PF22685">
    <property type="entry name" value="Gal80p_C-like"/>
    <property type="match status" value="1"/>
</dbReference>
<gene>
    <name evidence="3" type="primary">GAL80</name>
    <name evidence="3" type="ORF">Plec18167_001972</name>
</gene>
<dbReference type="InterPro" id="IPR036291">
    <property type="entry name" value="NAD(P)-bd_dom_sf"/>
</dbReference>
<sequence length="369" mass="40232">MGPIRVGLIGLTSSSGAGTNWAANAHLPYLRASPHYKIVALLNSSIDSAREAIRKYDLPSETKAYGDPEDLASDPDVDLVVCSVRVDRHYLTVRPSIIAGKTIFVEWPLEKNAVIAREMTQLAATHYARTIVGLQGSFSPVVRKMKQLIEEGAIGRVLSSHLLGGLGNGGASESSRVSYFLDREIGGNVTSIHLGHILEGVAAVLGEFKSFNSLLAISRPTKDIVDRAAGNKIIEANVPNTVPDQISVQGTVSPSGALATINLYGGKEIPGTPQLDWRIQGETGWLRVTSSNCAINVGSPDLKLEVFNGETGEVVALDRDELDELPLPAQNTARLYEAYRKNEWYPTFEWAVKRHETIEEMWKRFDEAN</sequence>
<dbReference type="PANTHER" id="PTHR43708">
    <property type="entry name" value="CONSERVED EXPRESSED OXIDOREDUCTASE (EUROFUNG)"/>
    <property type="match status" value="1"/>
</dbReference>
<keyword evidence="4" id="KW-1185">Reference proteome</keyword>
<evidence type="ECO:0000313" key="3">
    <source>
        <dbReference type="EMBL" id="KAL1885315.1"/>
    </source>
</evidence>
<dbReference type="Proteomes" id="UP001583193">
    <property type="component" value="Unassembled WGS sequence"/>
</dbReference>
<dbReference type="SUPFAM" id="SSF51735">
    <property type="entry name" value="NAD(P)-binding Rossmann-fold domains"/>
    <property type="match status" value="1"/>
</dbReference>
<comment type="caution">
    <text evidence="3">The sequence shown here is derived from an EMBL/GenBank/DDBJ whole genome shotgun (WGS) entry which is preliminary data.</text>
</comment>
<name>A0ABR3YBD8_9EURO</name>
<dbReference type="InterPro" id="IPR055080">
    <property type="entry name" value="Gal80p-like_C"/>
</dbReference>
<dbReference type="Pfam" id="PF01408">
    <property type="entry name" value="GFO_IDH_MocA"/>
    <property type="match status" value="1"/>
</dbReference>